<name>A0A5C5WYK9_9PLAN</name>
<proteinExistence type="predicted"/>
<protein>
    <submittedName>
        <fullName evidence="1">Uncharacterized protein</fullName>
    </submittedName>
</protein>
<evidence type="ECO:0000313" key="1">
    <source>
        <dbReference type="EMBL" id="TWT55678.1"/>
    </source>
</evidence>
<comment type="caution">
    <text evidence="1">The sequence shown here is derived from an EMBL/GenBank/DDBJ whole genome shotgun (WGS) entry which is preliminary data.</text>
</comment>
<organism evidence="1 2">
    <name type="scientific">Rubinisphaera italica</name>
    <dbReference type="NCBI Taxonomy" id="2527969"/>
    <lineage>
        <taxon>Bacteria</taxon>
        <taxon>Pseudomonadati</taxon>
        <taxon>Planctomycetota</taxon>
        <taxon>Planctomycetia</taxon>
        <taxon>Planctomycetales</taxon>
        <taxon>Planctomycetaceae</taxon>
        <taxon>Rubinisphaera</taxon>
    </lineage>
</organism>
<dbReference type="RefSeq" id="WP_146506574.1">
    <property type="nucleotide sequence ID" value="NZ_SJPG01000002.1"/>
</dbReference>
<keyword evidence="2" id="KW-1185">Reference proteome</keyword>
<reference evidence="1 2" key="1">
    <citation type="submission" date="2019-02" db="EMBL/GenBank/DDBJ databases">
        <title>Deep-cultivation of Planctomycetes and their phenomic and genomic characterization uncovers novel biology.</title>
        <authorList>
            <person name="Wiegand S."/>
            <person name="Jogler M."/>
            <person name="Boedeker C."/>
            <person name="Pinto D."/>
            <person name="Vollmers J."/>
            <person name="Rivas-Marin E."/>
            <person name="Kohn T."/>
            <person name="Peeters S.H."/>
            <person name="Heuer A."/>
            <person name="Rast P."/>
            <person name="Oberbeckmann S."/>
            <person name="Bunk B."/>
            <person name="Jeske O."/>
            <person name="Meyerdierks A."/>
            <person name="Storesund J.E."/>
            <person name="Kallscheuer N."/>
            <person name="Luecker S."/>
            <person name="Lage O.M."/>
            <person name="Pohl T."/>
            <person name="Merkel B.J."/>
            <person name="Hornburger P."/>
            <person name="Mueller R.-W."/>
            <person name="Bruemmer F."/>
            <person name="Labrenz M."/>
            <person name="Spormann A.M."/>
            <person name="Op Den Camp H."/>
            <person name="Overmann J."/>
            <person name="Amann R."/>
            <person name="Jetten M.S.M."/>
            <person name="Mascher T."/>
            <person name="Medema M.H."/>
            <person name="Devos D.P."/>
            <person name="Kaster A.-K."/>
            <person name="Ovreas L."/>
            <person name="Rohde M."/>
            <person name="Galperin M.Y."/>
            <person name="Jogler C."/>
        </authorList>
    </citation>
    <scope>NUCLEOTIDE SEQUENCE [LARGE SCALE GENOMIC DNA]</scope>
    <source>
        <strain evidence="1 2">Pan54</strain>
    </source>
</reference>
<dbReference type="EMBL" id="SJPG01000002">
    <property type="protein sequence ID" value="TWT55678.1"/>
    <property type="molecule type" value="Genomic_DNA"/>
</dbReference>
<dbReference type="AlphaFoldDB" id="A0A5C5WYK9"/>
<dbReference type="Proteomes" id="UP000316095">
    <property type="component" value="Unassembled WGS sequence"/>
</dbReference>
<evidence type="ECO:0000313" key="2">
    <source>
        <dbReference type="Proteomes" id="UP000316095"/>
    </source>
</evidence>
<gene>
    <name evidence="1" type="ORF">Pan54_53240</name>
</gene>
<sequence length="168" mass="19940">MVRIISGDDQLKNLFAGLIENTFYTEIGVADPHVVDYLTQLMLRFVRNDSIFKFRDPTGKRLEEIAGMLIEAENCRDRPKREIHRHIGDFTLFWSGVYPEALKFLKGFDRKDHLLDYREQGKRSYYIASTFEQDPYENEAPILRRLSELYDVCTKGLYSVRKEWELNY</sequence>
<accession>A0A5C5WYK9</accession>
<dbReference type="OrthoDB" id="7061165at2"/>